<dbReference type="AlphaFoldDB" id="A0AAD7FA89"/>
<protein>
    <recommendedName>
        <fullName evidence="3">F-box domain-containing protein</fullName>
    </recommendedName>
</protein>
<gene>
    <name evidence="1" type="ORF">FB45DRAFT_946532</name>
</gene>
<sequence length="124" mass="13935">MSPSTNEELRAHLAAVDAAISAQLNHMQNLQNYRHSVLQELGAIVYPVLSLPNEITTEIFIQRLPDFPELNNNSRTLPLAPLGVCRAWRALAICTPQLLDLRSAGIRPRLGDLRDLIEVWFSPR</sequence>
<organism evidence="1 2">
    <name type="scientific">Roridomyces roridus</name>
    <dbReference type="NCBI Taxonomy" id="1738132"/>
    <lineage>
        <taxon>Eukaryota</taxon>
        <taxon>Fungi</taxon>
        <taxon>Dikarya</taxon>
        <taxon>Basidiomycota</taxon>
        <taxon>Agaricomycotina</taxon>
        <taxon>Agaricomycetes</taxon>
        <taxon>Agaricomycetidae</taxon>
        <taxon>Agaricales</taxon>
        <taxon>Marasmiineae</taxon>
        <taxon>Mycenaceae</taxon>
        <taxon>Roridomyces</taxon>
    </lineage>
</organism>
<evidence type="ECO:0000313" key="2">
    <source>
        <dbReference type="Proteomes" id="UP001221142"/>
    </source>
</evidence>
<evidence type="ECO:0008006" key="3">
    <source>
        <dbReference type="Google" id="ProtNLM"/>
    </source>
</evidence>
<comment type="caution">
    <text evidence="1">The sequence shown here is derived from an EMBL/GenBank/DDBJ whole genome shotgun (WGS) entry which is preliminary data.</text>
</comment>
<evidence type="ECO:0000313" key="1">
    <source>
        <dbReference type="EMBL" id="KAJ7608368.1"/>
    </source>
</evidence>
<name>A0AAD7FA89_9AGAR</name>
<keyword evidence="2" id="KW-1185">Reference proteome</keyword>
<dbReference type="Proteomes" id="UP001221142">
    <property type="component" value="Unassembled WGS sequence"/>
</dbReference>
<reference evidence="1" key="1">
    <citation type="submission" date="2023-03" db="EMBL/GenBank/DDBJ databases">
        <title>Massive genome expansion in bonnet fungi (Mycena s.s.) driven by repeated elements and novel gene families across ecological guilds.</title>
        <authorList>
            <consortium name="Lawrence Berkeley National Laboratory"/>
            <person name="Harder C.B."/>
            <person name="Miyauchi S."/>
            <person name="Viragh M."/>
            <person name="Kuo A."/>
            <person name="Thoen E."/>
            <person name="Andreopoulos B."/>
            <person name="Lu D."/>
            <person name="Skrede I."/>
            <person name="Drula E."/>
            <person name="Henrissat B."/>
            <person name="Morin E."/>
            <person name="Kohler A."/>
            <person name="Barry K."/>
            <person name="LaButti K."/>
            <person name="Morin E."/>
            <person name="Salamov A."/>
            <person name="Lipzen A."/>
            <person name="Mereny Z."/>
            <person name="Hegedus B."/>
            <person name="Baldrian P."/>
            <person name="Stursova M."/>
            <person name="Weitz H."/>
            <person name="Taylor A."/>
            <person name="Grigoriev I.V."/>
            <person name="Nagy L.G."/>
            <person name="Martin F."/>
            <person name="Kauserud H."/>
        </authorList>
    </citation>
    <scope>NUCLEOTIDE SEQUENCE</scope>
    <source>
        <strain evidence="1">9284</strain>
    </source>
</reference>
<accession>A0AAD7FA89</accession>
<proteinExistence type="predicted"/>
<dbReference type="EMBL" id="JARKIF010000045">
    <property type="protein sequence ID" value="KAJ7608368.1"/>
    <property type="molecule type" value="Genomic_DNA"/>
</dbReference>